<dbReference type="Gene3D" id="3.40.50.1010">
    <property type="entry name" value="5'-nuclease"/>
    <property type="match status" value="1"/>
</dbReference>
<dbReference type="RefSeq" id="WP_072878935.1">
    <property type="nucleotide sequence ID" value="NZ_FQVT01000004.1"/>
</dbReference>
<dbReference type="Proteomes" id="UP000183945">
    <property type="component" value="Unassembled WGS sequence"/>
</dbReference>
<evidence type="ECO:0000313" key="3">
    <source>
        <dbReference type="Proteomes" id="UP000183945"/>
    </source>
</evidence>
<accession>A0A1M5GRL7</accession>
<dbReference type="InterPro" id="IPR029060">
    <property type="entry name" value="PIN-like_dom_sf"/>
</dbReference>
<gene>
    <name evidence="2" type="ORF">SAMN05444483_104274</name>
</gene>
<dbReference type="SUPFAM" id="SSF88723">
    <property type="entry name" value="PIN domain-like"/>
    <property type="match status" value="1"/>
</dbReference>
<reference evidence="3" key="1">
    <citation type="submission" date="2016-11" db="EMBL/GenBank/DDBJ databases">
        <authorList>
            <person name="Varghese N."/>
            <person name="Submissions S."/>
        </authorList>
    </citation>
    <scope>NUCLEOTIDE SEQUENCE [LARGE SCALE GENOMIC DNA]</scope>
    <source>
        <strain evidence="3">DSM 24579</strain>
    </source>
</reference>
<dbReference type="Pfam" id="PF13470">
    <property type="entry name" value="PIN_3"/>
    <property type="match status" value="1"/>
</dbReference>
<feature type="domain" description="PIN" evidence="1">
    <location>
        <begin position="3"/>
        <end position="118"/>
    </location>
</feature>
<proteinExistence type="predicted"/>
<evidence type="ECO:0000313" key="2">
    <source>
        <dbReference type="EMBL" id="SHG06132.1"/>
    </source>
</evidence>
<dbReference type="InterPro" id="IPR002716">
    <property type="entry name" value="PIN_dom"/>
</dbReference>
<evidence type="ECO:0000259" key="1">
    <source>
        <dbReference type="Pfam" id="PF13470"/>
    </source>
</evidence>
<sequence length="140" mass="16073">MDKVLIDTDVILDFFFDREPFAEFATEILNLCESETIKGFTTPVIICNVYYLLRKTAKHEIIIEKIKQLLNIIYITSMDKEVVFGALNSKFKDFEDALQNFSAIENGQISIILTRNVKDYKKSKLAVFTPETYLKGKASS</sequence>
<dbReference type="CDD" id="cd09854">
    <property type="entry name" value="PIN_VapC-like"/>
    <property type="match status" value="1"/>
</dbReference>
<dbReference type="OrthoDB" id="1148871at2"/>
<dbReference type="EMBL" id="FQVT01000004">
    <property type="protein sequence ID" value="SHG06132.1"/>
    <property type="molecule type" value="Genomic_DNA"/>
</dbReference>
<organism evidence="2 3">
    <name type="scientific">Salegentibacter echinorum</name>
    <dbReference type="NCBI Taxonomy" id="1073325"/>
    <lineage>
        <taxon>Bacteria</taxon>
        <taxon>Pseudomonadati</taxon>
        <taxon>Bacteroidota</taxon>
        <taxon>Flavobacteriia</taxon>
        <taxon>Flavobacteriales</taxon>
        <taxon>Flavobacteriaceae</taxon>
        <taxon>Salegentibacter</taxon>
    </lineage>
</organism>
<name>A0A1M5GRL7_SALEC</name>
<protein>
    <submittedName>
        <fullName evidence="2">PIN domain-containing protein</fullName>
    </submittedName>
</protein>
<dbReference type="STRING" id="1073325.SAMN05444483_104274"/>
<dbReference type="AlphaFoldDB" id="A0A1M5GRL7"/>
<keyword evidence="3" id="KW-1185">Reference proteome</keyword>